<feature type="compositionally biased region" description="Low complexity" evidence="1">
    <location>
        <begin position="734"/>
        <end position="748"/>
    </location>
</feature>
<organism evidence="3 4">
    <name type="scientific">Gymnopilus junonius</name>
    <name type="common">Spectacular rustgill mushroom</name>
    <name type="synonym">Gymnopilus spectabilis subsp. junonius</name>
    <dbReference type="NCBI Taxonomy" id="109634"/>
    <lineage>
        <taxon>Eukaryota</taxon>
        <taxon>Fungi</taxon>
        <taxon>Dikarya</taxon>
        <taxon>Basidiomycota</taxon>
        <taxon>Agaricomycotina</taxon>
        <taxon>Agaricomycetes</taxon>
        <taxon>Agaricomycetidae</taxon>
        <taxon>Agaricales</taxon>
        <taxon>Agaricineae</taxon>
        <taxon>Hymenogastraceae</taxon>
        <taxon>Gymnopilus</taxon>
    </lineage>
</organism>
<feature type="compositionally biased region" description="Low complexity" evidence="1">
    <location>
        <begin position="1"/>
        <end position="10"/>
    </location>
</feature>
<dbReference type="Pfam" id="PF09949">
    <property type="entry name" value="APP1_cat"/>
    <property type="match status" value="1"/>
</dbReference>
<sequence length="834" mass="89492">MHQQEFQGQPQPQPQPQQEESPRQSWRAWAGQKIRAGAAKRRGGHGSAGNGTTEVVNVFPGWAVRRYNNADSSSEFQNQAPRPFELEVFVSGYAITHRSPENMSRAQRGFLRLAKGFASLPKIIDSPSDILPNSTSLTHLTPSTEALLASVTLPPRPTEITDDYDVEALERQLRKAKNGNTEDDLDSSTTSSGSVSSSSSSRSSTMDVNTSMTLSASGTGSAYRTSYPSSSSPSTMTTTTTTTTTQEMIKRLHANLEQRLQPFWASVLPNRTVRLHLFASPHHTQPSDSSNTINVSALLAGAESNGGPLASQDVQTAADGSFQVRFRVGWEELCVHPRALHIAFDENLGLGFVGGGAGGAGVGSDGVGGRMALRREEDHELLVVVQLLPLPNSSDSPSSSRISLSSPSPDNVIPGMGEWYTGMWTRGVRFHYVSNGPFELLPILNEFFELSQLPPGSIKLRSYAGRSLFNGLLSAPAARKRAGVVDVLDAFPESKFFLIGDSGEQDMELYADIARERPNQILAIFVRDANAFTYGGPEPLEDPTGWKAVVSGAAGSRPSGRPLVHNDNNNSNANGSVPTAPVRSDSVMTGTSVRNGHGVRQDSATPLEPPRPQFWSDGSAFRANLRQQQSSNFAMNKDGGGALSAEPEPADFSKTPRTTAVSGFTSSPSPQSQQQQRGRSATPTQLQTAKIPPKLQSQYITQPPPPTPPPTTTAAFPHSSSHSYSNLHYHHHPNSSTSSLSSNASTTNGYGGHQFGSATNPGRGTLTPSSIGAAGLSFADAEPPRKKGSKKRHELQLRVWRARTQIPGNVMLRVFRDPGECVGEAGEILDREGA</sequence>
<evidence type="ECO:0000256" key="1">
    <source>
        <dbReference type="SAM" id="MobiDB-lite"/>
    </source>
</evidence>
<feature type="compositionally biased region" description="Polar residues" evidence="1">
    <location>
        <begin position="756"/>
        <end position="770"/>
    </location>
</feature>
<dbReference type="InterPro" id="IPR019236">
    <property type="entry name" value="APP1_cat"/>
</dbReference>
<feature type="domain" description="Phosphatidate phosphatase APP1 catalytic" evidence="2">
    <location>
        <begin position="406"/>
        <end position="528"/>
    </location>
</feature>
<name>A0A9P5NGR7_GYMJU</name>
<dbReference type="PANTHER" id="PTHR28208:SF3">
    <property type="entry name" value="PHOSPHATIDATE PHOSPHATASE APP1"/>
    <property type="match status" value="1"/>
</dbReference>
<accession>A0A9P5NGR7</accession>
<evidence type="ECO:0000259" key="2">
    <source>
        <dbReference type="Pfam" id="PF09949"/>
    </source>
</evidence>
<protein>
    <recommendedName>
        <fullName evidence="2">Phosphatidate phosphatase APP1 catalytic domain-containing protein</fullName>
    </recommendedName>
</protein>
<dbReference type="GO" id="GO:0030479">
    <property type="term" value="C:actin cortical patch"/>
    <property type="evidence" value="ECO:0007669"/>
    <property type="project" value="TreeGrafter"/>
</dbReference>
<feature type="compositionally biased region" description="Low complexity" evidence="1">
    <location>
        <begin position="717"/>
        <end position="727"/>
    </location>
</feature>
<evidence type="ECO:0000313" key="4">
    <source>
        <dbReference type="Proteomes" id="UP000724874"/>
    </source>
</evidence>
<feature type="region of interest" description="Disordered" evidence="1">
    <location>
        <begin position="633"/>
        <end position="794"/>
    </location>
</feature>
<proteinExistence type="predicted"/>
<feature type="region of interest" description="Disordered" evidence="1">
    <location>
        <begin position="551"/>
        <end position="617"/>
    </location>
</feature>
<feature type="region of interest" description="Disordered" evidence="1">
    <location>
        <begin position="1"/>
        <end position="53"/>
    </location>
</feature>
<dbReference type="EMBL" id="JADNYJ010000111">
    <property type="protein sequence ID" value="KAF8884046.1"/>
    <property type="molecule type" value="Genomic_DNA"/>
</dbReference>
<dbReference type="GO" id="GO:0008195">
    <property type="term" value="F:phosphatidate phosphatase activity"/>
    <property type="evidence" value="ECO:0007669"/>
    <property type="project" value="InterPro"/>
</dbReference>
<feature type="region of interest" description="Disordered" evidence="1">
    <location>
        <begin position="175"/>
        <end position="244"/>
    </location>
</feature>
<feature type="compositionally biased region" description="Pro residues" evidence="1">
    <location>
        <begin position="702"/>
        <end position="711"/>
    </location>
</feature>
<dbReference type="PANTHER" id="PTHR28208">
    <property type="entry name" value="PHOSPHATIDATE PHOSPHATASE APP1"/>
    <property type="match status" value="1"/>
</dbReference>
<gene>
    <name evidence="3" type="ORF">CPB84DRAFT_1789448</name>
</gene>
<dbReference type="InterPro" id="IPR052935">
    <property type="entry name" value="Mg2+_PAP"/>
</dbReference>
<keyword evidence="4" id="KW-1185">Reference proteome</keyword>
<feature type="compositionally biased region" description="Low complexity" evidence="1">
    <location>
        <begin position="666"/>
        <end position="676"/>
    </location>
</feature>
<feature type="compositionally biased region" description="Low complexity" evidence="1">
    <location>
        <begin position="187"/>
        <end position="205"/>
    </location>
</feature>
<dbReference type="OrthoDB" id="2117591at2759"/>
<evidence type="ECO:0000313" key="3">
    <source>
        <dbReference type="EMBL" id="KAF8884046.1"/>
    </source>
</evidence>
<reference evidence="3" key="1">
    <citation type="submission" date="2020-11" db="EMBL/GenBank/DDBJ databases">
        <authorList>
            <consortium name="DOE Joint Genome Institute"/>
            <person name="Ahrendt S."/>
            <person name="Riley R."/>
            <person name="Andreopoulos W."/>
            <person name="LaButti K."/>
            <person name="Pangilinan J."/>
            <person name="Ruiz-duenas F.J."/>
            <person name="Barrasa J.M."/>
            <person name="Sanchez-Garcia M."/>
            <person name="Camarero S."/>
            <person name="Miyauchi S."/>
            <person name="Serrano A."/>
            <person name="Linde D."/>
            <person name="Babiker R."/>
            <person name="Drula E."/>
            <person name="Ayuso-Fernandez I."/>
            <person name="Pacheco R."/>
            <person name="Padilla G."/>
            <person name="Ferreira P."/>
            <person name="Barriuso J."/>
            <person name="Kellner H."/>
            <person name="Castanera R."/>
            <person name="Alfaro M."/>
            <person name="Ramirez L."/>
            <person name="Pisabarro A.G."/>
            <person name="Kuo A."/>
            <person name="Tritt A."/>
            <person name="Lipzen A."/>
            <person name="He G."/>
            <person name="Yan M."/>
            <person name="Ng V."/>
            <person name="Cullen D."/>
            <person name="Martin F."/>
            <person name="Rosso M.-N."/>
            <person name="Henrissat B."/>
            <person name="Hibbett D."/>
            <person name="Martinez A.T."/>
            <person name="Grigoriev I.V."/>
        </authorList>
    </citation>
    <scope>NUCLEOTIDE SEQUENCE</scope>
    <source>
        <strain evidence="3">AH 44721</strain>
    </source>
</reference>
<feature type="compositionally biased region" description="Polar residues" evidence="1">
    <location>
        <begin position="677"/>
        <end position="688"/>
    </location>
</feature>
<comment type="caution">
    <text evidence="3">The sequence shown here is derived from an EMBL/GenBank/DDBJ whole genome shotgun (WGS) entry which is preliminary data.</text>
</comment>
<dbReference type="Proteomes" id="UP000724874">
    <property type="component" value="Unassembled WGS sequence"/>
</dbReference>
<dbReference type="AlphaFoldDB" id="A0A9P5NGR7"/>
<feature type="compositionally biased region" description="Polar residues" evidence="1">
    <location>
        <begin position="655"/>
        <end position="665"/>
    </location>
</feature>
<feature type="compositionally biased region" description="Low complexity" evidence="1">
    <location>
        <begin position="225"/>
        <end position="244"/>
    </location>
</feature>
<feature type="compositionally biased region" description="Polar residues" evidence="1">
    <location>
        <begin position="206"/>
        <end position="224"/>
    </location>
</feature>